<sequence length="112" mass="13053">MEQENIVLCGANSYEEKYFFNEQFAALPTAIKDELKIMCVLFVNQVGGILLLEFEPDGTLVFRVSSHEDDFFFDEIGSSLQIKELRRDKEELLASLELFYRVFFLNEETEHA</sequence>
<proteinExistence type="predicted"/>
<name>A0ABT2RVI1_9FIRM</name>
<organism evidence="1 2">
    <name type="scientific">Laedolimicola ammoniilytica</name>
    <dbReference type="NCBI Taxonomy" id="2981771"/>
    <lineage>
        <taxon>Bacteria</taxon>
        <taxon>Bacillati</taxon>
        <taxon>Bacillota</taxon>
        <taxon>Clostridia</taxon>
        <taxon>Lachnospirales</taxon>
        <taxon>Lachnospiraceae</taxon>
        <taxon>Laedolimicola</taxon>
    </lineage>
</organism>
<accession>A0ABT2RVI1</accession>
<dbReference type="RefSeq" id="WP_158362499.1">
    <property type="nucleotide sequence ID" value="NZ_JAOQKC010000005.1"/>
</dbReference>
<keyword evidence="2" id="KW-1185">Reference proteome</keyword>
<dbReference type="Pfam" id="PF19642">
    <property type="entry name" value="DUF6145"/>
    <property type="match status" value="1"/>
</dbReference>
<evidence type="ECO:0000313" key="2">
    <source>
        <dbReference type="Proteomes" id="UP001652461"/>
    </source>
</evidence>
<comment type="caution">
    <text evidence="1">The sequence shown here is derived from an EMBL/GenBank/DDBJ whole genome shotgun (WGS) entry which is preliminary data.</text>
</comment>
<reference evidence="1 2" key="1">
    <citation type="journal article" date="2021" name="ISME Commun">
        <title>Automated analysis of genomic sequences facilitates high-throughput and comprehensive description of bacteria.</title>
        <authorList>
            <person name="Hitch T.C.A."/>
        </authorList>
    </citation>
    <scope>NUCLEOTIDE SEQUENCE [LARGE SCALE GENOMIC DNA]</scope>
    <source>
        <strain evidence="1 2">Sanger_04</strain>
    </source>
</reference>
<gene>
    <name evidence="1" type="ORF">OCV63_05350</name>
</gene>
<evidence type="ECO:0000313" key="1">
    <source>
        <dbReference type="EMBL" id="MCU6696323.1"/>
    </source>
</evidence>
<dbReference type="Proteomes" id="UP001652461">
    <property type="component" value="Unassembled WGS sequence"/>
</dbReference>
<protein>
    <submittedName>
        <fullName evidence="1">DUF6145 family protein</fullName>
    </submittedName>
</protein>
<dbReference type="InterPro" id="IPR046143">
    <property type="entry name" value="DUF6145"/>
</dbReference>
<dbReference type="EMBL" id="JAOQKC010000005">
    <property type="protein sequence ID" value="MCU6696323.1"/>
    <property type="molecule type" value="Genomic_DNA"/>
</dbReference>